<dbReference type="Gene3D" id="1.10.600.10">
    <property type="entry name" value="Farnesyl Diphosphate Synthase"/>
    <property type="match status" value="1"/>
</dbReference>
<keyword evidence="8" id="KW-1185">Reference proteome</keyword>
<dbReference type="AlphaFoldDB" id="A0AAV7HI50"/>
<comment type="cofactor">
    <cofactor evidence="2">
        <name>Mg(2+)</name>
        <dbReference type="ChEBI" id="CHEBI:18420"/>
    </cofactor>
</comment>
<dbReference type="SUPFAM" id="SSF48576">
    <property type="entry name" value="Terpenoid synthases"/>
    <property type="match status" value="1"/>
</dbReference>
<reference evidence="7 8" key="1">
    <citation type="journal article" date="2021" name="Hortic Res">
        <title>Chromosome-scale assembly of the Dendrobium chrysotoxum genome enhances the understanding of orchid evolution.</title>
        <authorList>
            <person name="Zhang Y."/>
            <person name="Zhang G.Q."/>
            <person name="Zhang D."/>
            <person name="Liu X.D."/>
            <person name="Xu X.Y."/>
            <person name="Sun W.H."/>
            <person name="Yu X."/>
            <person name="Zhu X."/>
            <person name="Wang Z.W."/>
            <person name="Zhao X."/>
            <person name="Zhong W.Y."/>
            <person name="Chen H."/>
            <person name="Yin W.L."/>
            <person name="Huang T."/>
            <person name="Niu S.C."/>
            <person name="Liu Z.J."/>
        </authorList>
    </citation>
    <scope>NUCLEOTIDE SEQUENCE [LARGE SCALE GENOMIC DNA]</scope>
    <source>
        <strain evidence="7">Lindl</strain>
    </source>
</reference>
<gene>
    <name evidence="7" type="ORF">IEQ34_003629</name>
</gene>
<dbReference type="PANTHER" id="PTHR31225:SF245">
    <property type="entry name" value="(-)-ALPHA-TERPINEOL SYNTHASE-LIKE"/>
    <property type="match status" value="1"/>
</dbReference>
<feature type="domain" description="Terpene synthase metal-binding" evidence="6">
    <location>
        <begin position="42"/>
        <end position="123"/>
    </location>
</feature>
<dbReference type="EMBL" id="JAGFBR010000004">
    <property type="protein sequence ID" value="KAH0468596.1"/>
    <property type="molecule type" value="Genomic_DNA"/>
</dbReference>
<name>A0AAV7HI50_DENCH</name>
<evidence type="ECO:0000259" key="6">
    <source>
        <dbReference type="Pfam" id="PF03936"/>
    </source>
</evidence>
<evidence type="ECO:0000313" key="7">
    <source>
        <dbReference type="EMBL" id="KAH0468596.1"/>
    </source>
</evidence>
<evidence type="ECO:0000313" key="8">
    <source>
        <dbReference type="Proteomes" id="UP000775213"/>
    </source>
</evidence>
<sequence>MRINNSQAYIYILWWTKISNLAGGELSFVREWPVESYFLVVEFAKAICFINVVDDIYDIYGSLDELQPFTDAVKRWDSATSKSLPTYMNICLSKLFNIVNSLACKIMEEKGLDILSYLKREIYAKHIWWRQDGITLDIALHLKNI</sequence>
<dbReference type="GO" id="GO:0010333">
    <property type="term" value="F:terpene synthase activity"/>
    <property type="evidence" value="ECO:0007669"/>
    <property type="project" value="InterPro"/>
</dbReference>
<evidence type="ECO:0000256" key="2">
    <source>
        <dbReference type="ARBA" id="ARBA00001946"/>
    </source>
</evidence>
<dbReference type="PANTHER" id="PTHR31225">
    <property type="entry name" value="OS04G0344100 PROTEIN-RELATED"/>
    <property type="match status" value="1"/>
</dbReference>
<dbReference type="InterPro" id="IPR008949">
    <property type="entry name" value="Isoprenoid_synthase_dom_sf"/>
</dbReference>
<evidence type="ECO:0000256" key="3">
    <source>
        <dbReference type="ARBA" id="ARBA00022723"/>
    </source>
</evidence>
<protein>
    <recommendedName>
        <fullName evidence="6">Terpene synthase metal-binding domain-containing protein</fullName>
    </recommendedName>
</protein>
<keyword evidence="3" id="KW-0479">Metal-binding</keyword>
<evidence type="ECO:0000256" key="4">
    <source>
        <dbReference type="ARBA" id="ARBA00022842"/>
    </source>
</evidence>
<accession>A0AAV7HI50</accession>
<keyword evidence="5" id="KW-0456">Lyase</keyword>
<comment type="cofactor">
    <cofactor evidence="1">
        <name>Mn(2+)</name>
        <dbReference type="ChEBI" id="CHEBI:29035"/>
    </cofactor>
</comment>
<dbReference type="GO" id="GO:0000287">
    <property type="term" value="F:magnesium ion binding"/>
    <property type="evidence" value="ECO:0007669"/>
    <property type="project" value="InterPro"/>
</dbReference>
<dbReference type="Pfam" id="PF03936">
    <property type="entry name" value="Terpene_synth_C"/>
    <property type="match status" value="1"/>
</dbReference>
<dbReference type="InterPro" id="IPR005630">
    <property type="entry name" value="Terpene_synthase_metal-bd"/>
</dbReference>
<keyword evidence="4" id="KW-0460">Magnesium</keyword>
<proteinExistence type="predicted"/>
<organism evidence="7 8">
    <name type="scientific">Dendrobium chrysotoxum</name>
    <name type="common">Orchid</name>
    <dbReference type="NCBI Taxonomy" id="161865"/>
    <lineage>
        <taxon>Eukaryota</taxon>
        <taxon>Viridiplantae</taxon>
        <taxon>Streptophyta</taxon>
        <taxon>Embryophyta</taxon>
        <taxon>Tracheophyta</taxon>
        <taxon>Spermatophyta</taxon>
        <taxon>Magnoliopsida</taxon>
        <taxon>Liliopsida</taxon>
        <taxon>Asparagales</taxon>
        <taxon>Orchidaceae</taxon>
        <taxon>Epidendroideae</taxon>
        <taxon>Malaxideae</taxon>
        <taxon>Dendrobiinae</taxon>
        <taxon>Dendrobium</taxon>
    </lineage>
</organism>
<evidence type="ECO:0000256" key="1">
    <source>
        <dbReference type="ARBA" id="ARBA00001936"/>
    </source>
</evidence>
<dbReference type="Proteomes" id="UP000775213">
    <property type="component" value="Unassembled WGS sequence"/>
</dbReference>
<dbReference type="InterPro" id="IPR050148">
    <property type="entry name" value="Terpene_synthase-like"/>
</dbReference>
<dbReference type="GO" id="GO:0016114">
    <property type="term" value="P:terpenoid biosynthetic process"/>
    <property type="evidence" value="ECO:0007669"/>
    <property type="project" value="InterPro"/>
</dbReference>
<comment type="caution">
    <text evidence="7">The sequence shown here is derived from an EMBL/GenBank/DDBJ whole genome shotgun (WGS) entry which is preliminary data.</text>
</comment>
<evidence type="ECO:0000256" key="5">
    <source>
        <dbReference type="ARBA" id="ARBA00023239"/>
    </source>
</evidence>